<name>A0A1F5LD62_PENAI</name>
<dbReference type="PANTHER" id="PTHR38117:SF2">
    <property type="entry name" value="NACHT AND WD40 DOMAIN PROTEIN"/>
    <property type="match status" value="1"/>
</dbReference>
<dbReference type="PANTHER" id="PTHR38117">
    <property type="entry name" value="NACHT AND WD40 DOMAIN PROTEIN"/>
    <property type="match status" value="1"/>
</dbReference>
<protein>
    <recommendedName>
        <fullName evidence="1">DUF7053 domain-containing protein</fullName>
    </recommendedName>
</protein>
<dbReference type="Proteomes" id="UP000177622">
    <property type="component" value="Unassembled WGS sequence"/>
</dbReference>
<dbReference type="OrthoDB" id="5078320at2759"/>
<dbReference type="EMBL" id="LXJU01000015">
    <property type="protein sequence ID" value="OGE50881.1"/>
    <property type="molecule type" value="Genomic_DNA"/>
</dbReference>
<organism evidence="2 3">
    <name type="scientific">Penicillium arizonense</name>
    <dbReference type="NCBI Taxonomy" id="1835702"/>
    <lineage>
        <taxon>Eukaryota</taxon>
        <taxon>Fungi</taxon>
        <taxon>Dikarya</taxon>
        <taxon>Ascomycota</taxon>
        <taxon>Pezizomycotina</taxon>
        <taxon>Eurotiomycetes</taxon>
        <taxon>Eurotiomycetidae</taxon>
        <taxon>Eurotiales</taxon>
        <taxon>Aspergillaceae</taxon>
        <taxon>Penicillium</taxon>
    </lineage>
</organism>
<keyword evidence="3" id="KW-1185">Reference proteome</keyword>
<proteinExistence type="predicted"/>
<dbReference type="InterPro" id="IPR055481">
    <property type="entry name" value="DUF7053"/>
</dbReference>
<comment type="caution">
    <text evidence="2">The sequence shown here is derived from an EMBL/GenBank/DDBJ whole genome shotgun (WGS) entry which is preliminary data.</text>
</comment>
<dbReference type="Pfam" id="PF23155">
    <property type="entry name" value="DUF7053"/>
    <property type="match status" value="1"/>
</dbReference>
<sequence>MQQIQFSSLTPLPPSVSQETIIEKLHDHGAMIEQNPLVIHYKRCQPPADAPHDEALRTWYELTDRIVYIPGLLYGKIRYRASFENTPLGLKTHIYAPLGVDIRNEWSVSERPPGESQDKQGLYLREENDLRCPFGTAFFVRKNVEQSHSTLVARLAK</sequence>
<evidence type="ECO:0000313" key="3">
    <source>
        <dbReference type="Proteomes" id="UP000177622"/>
    </source>
</evidence>
<evidence type="ECO:0000259" key="1">
    <source>
        <dbReference type="Pfam" id="PF23155"/>
    </source>
</evidence>
<dbReference type="AlphaFoldDB" id="A0A1F5LD62"/>
<gene>
    <name evidence="2" type="ORF">PENARI_c015G11253</name>
</gene>
<evidence type="ECO:0000313" key="2">
    <source>
        <dbReference type="EMBL" id="OGE50881.1"/>
    </source>
</evidence>
<accession>A0A1F5LD62</accession>
<dbReference type="STRING" id="1835702.A0A1F5LD62"/>
<feature type="domain" description="DUF7053" evidence="1">
    <location>
        <begin position="3"/>
        <end position="157"/>
    </location>
</feature>
<dbReference type="RefSeq" id="XP_022486327.1">
    <property type="nucleotide sequence ID" value="XM_022633910.1"/>
</dbReference>
<dbReference type="GeneID" id="34578644"/>
<reference evidence="2 3" key="1">
    <citation type="journal article" date="2016" name="Sci. Rep.">
        <title>Penicillium arizonense, a new, genome sequenced fungal species, reveals a high chemical diversity in secreted metabolites.</title>
        <authorList>
            <person name="Grijseels S."/>
            <person name="Nielsen J.C."/>
            <person name="Randelovic M."/>
            <person name="Nielsen J."/>
            <person name="Nielsen K.F."/>
            <person name="Workman M."/>
            <person name="Frisvad J.C."/>
        </authorList>
    </citation>
    <scope>NUCLEOTIDE SEQUENCE [LARGE SCALE GENOMIC DNA]</scope>
    <source>
        <strain evidence="2 3">CBS 141311</strain>
    </source>
</reference>